<dbReference type="EMBL" id="MLBF01000005">
    <property type="protein sequence ID" value="OLN32938.1"/>
    <property type="molecule type" value="Genomic_DNA"/>
</dbReference>
<protein>
    <submittedName>
        <fullName evidence="1">Thioredoxin</fullName>
    </submittedName>
</protein>
<dbReference type="AlphaFoldDB" id="A0A1Q8QZY5"/>
<sequence length="38" mass="4354">MQMKIYSTRDTNKHVYTAHQGGMTEAQLRAVLKEMGVE</sequence>
<gene>
    <name evidence="1" type="ORF">DSOL_1049</name>
</gene>
<organism evidence="1 2">
    <name type="scientific">Desulfosporosinus metallidurans</name>
    <dbReference type="NCBI Taxonomy" id="1888891"/>
    <lineage>
        <taxon>Bacteria</taxon>
        <taxon>Bacillati</taxon>
        <taxon>Bacillota</taxon>
        <taxon>Clostridia</taxon>
        <taxon>Eubacteriales</taxon>
        <taxon>Desulfitobacteriaceae</taxon>
        <taxon>Desulfosporosinus</taxon>
    </lineage>
</organism>
<dbReference type="STRING" id="1888891.DSOL_1049"/>
<evidence type="ECO:0000313" key="1">
    <source>
        <dbReference type="EMBL" id="OLN32938.1"/>
    </source>
</evidence>
<keyword evidence="2" id="KW-1185">Reference proteome</keyword>
<name>A0A1Q8QZY5_9FIRM</name>
<accession>A0A1Q8QZY5</accession>
<reference evidence="1 2" key="1">
    <citation type="submission" date="2016-09" db="EMBL/GenBank/DDBJ databases">
        <title>Complete genome of Desulfosporosinus sp. OL.</title>
        <authorList>
            <person name="Mardanov A."/>
            <person name="Beletsky A."/>
            <person name="Panova A."/>
            <person name="Karnachuk O."/>
            <person name="Ravin N."/>
        </authorList>
    </citation>
    <scope>NUCLEOTIDE SEQUENCE [LARGE SCALE GENOMIC DNA]</scope>
    <source>
        <strain evidence="1 2">OL</strain>
    </source>
</reference>
<dbReference type="Proteomes" id="UP000186102">
    <property type="component" value="Unassembled WGS sequence"/>
</dbReference>
<evidence type="ECO:0000313" key="2">
    <source>
        <dbReference type="Proteomes" id="UP000186102"/>
    </source>
</evidence>
<proteinExistence type="predicted"/>
<comment type="caution">
    <text evidence="1">The sequence shown here is derived from an EMBL/GenBank/DDBJ whole genome shotgun (WGS) entry which is preliminary data.</text>
</comment>